<keyword evidence="3" id="KW-1185">Reference proteome</keyword>
<dbReference type="SUPFAM" id="SSF51735">
    <property type="entry name" value="NAD(P)-binding Rossmann-fold domains"/>
    <property type="match status" value="1"/>
</dbReference>
<accession>A0A6A7ASZ4</accession>
<dbReference type="Gene3D" id="3.40.50.720">
    <property type="entry name" value="NAD(P)-binding Rossmann-like Domain"/>
    <property type="match status" value="1"/>
</dbReference>
<comment type="similarity">
    <text evidence="1">Belongs to the short-chain dehydrogenases/reductases (SDR) family.</text>
</comment>
<gene>
    <name evidence="2" type="ORF">T440DRAFT_472806</name>
</gene>
<reference evidence="2" key="1">
    <citation type="submission" date="2020-01" db="EMBL/GenBank/DDBJ databases">
        <authorList>
            <consortium name="DOE Joint Genome Institute"/>
            <person name="Haridas S."/>
            <person name="Albert R."/>
            <person name="Binder M."/>
            <person name="Bloem J."/>
            <person name="Labutti K."/>
            <person name="Salamov A."/>
            <person name="Andreopoulos B."/>
            <person name="Baker S.E."/>
            <person name="Barry K."/>
            <person name="Bills G."/>
            <person name="Bluhm B.H."/>
            <person name="Cannon C."/>
            <person name="Castanera R."/>
            <person name="Culley D.E."/>
            <person name="Daum C."/>
            <person name="Ezra D."/>
            <person name="Gonzalez J.B."/>
            <person name="Henrissat B."/>
            <person name="Kuo A."/>
            <person name="Liang C."/>
            <person name="Lipzen A."/>
            <person name="Lutzoni F."/>
            <person name="Magnuson J."/>
            <person name="Mondo S."/>
            <person name="Nolan M."/>
            <person name="Ohm R."/>
            <person name="Pangilinan J."/>
            <person name="Park H.-J."/>
            <person name="Ramirez L."/>
            <person name="Alfaro M."/>
            <person name="Sun H."/>
            <person name="Tritt A."/>
            <person name="Yoshinaga Y."/>
            <person name="Zwiers L.-H."/>
            <person name="Turgeon B.G."/>
            <person name="Goodwin S.B."/>
            <person name="Spatafora J.W."/>
            <person name="Crous P.W."/>
            <person name="Grigoriev I.V."/>
        </authorList>
    </citation>
    <scope>NUCLEOTIDE SEQUENCE</scope>
    <source>
        <strain evidence="2">IPT5</strain>
    </source>
</reference>
<dbReference type="GO" id="GO:0019748">
    <property type="term" value="P:secondary metabolic process"/>
    <property type="evidence" value="ECO:0007669"/>
    <property type="project" value="TreeGrafter"/>
</dbReference>
<dbReference type="InterPro" id="IPR036291">
    <property type="entry name" value="NAD(P)-bd_dom_sf"/>
</dbReference>
<dbReference type="Proteomes" id="UP000799423">
    <property type="component" value="Unassembled WGS sequence"/>
</dbReference>
<dbReference type="AlphaFoldDB" id="A0A6A7ASZ4"/>
<dbReference type="EMBL" id="MU006351">
    <property type="protein sequence ID" value="KAF2845225.1"/>
    <property type="molecule type" value="Genomic_DNA"/>
</dbReference>
<proteinExistence type="inferred from homology"/>
<dbReference type="PANTHER" id="PTHR43544">
    <property type="entry name" value="SHORT-CHAIN DEHYDROGENASE/REDUCTASE"/>
    <property type="match status" value="1"/>
</dbReference>
<sequence length="257" mass="27950">MSTNQDKQIILVTGATNGIGLDTVKYLVKASASNHIIIGARSVQRGEAVLRDISTTRPAGSLSVVQLDADSDDSIAAAVTLLSADFPHLDVLINNAGICPEGPEDQWPTREQLRATFETNVYGPTILTSQLVPLLKKSTHPRIINVSSGMGSIAMMSDHNGAFVGAKYPGYRMSKSALNMLTAYQYYHLKSEGEGFKIWTYCPGYVVTDFGRDRKAREDMGLESSETSAQGILEIVEGKRDGEVGAFIARRGARYDW</sequence>
<dbReference type="GO" id="GO:0016491">
    <property type="term" value="F:oxidoreductase activity"/>
    <property type="evidence" value="ECO:0007669"/>
    <property type="project" value="TreeGrafter"/>
</dbReference>
<name>A0A6A7ASZ4_9PLEO</name>
<dbReference type="PANTHER" id="PTHR43544:SF32">
    <property type="entry name" value="CHAIN DEHYDROGENASE, PUTATIVE (AFU_ORTHOLOGUE AFUA_5G01530)-RELATED"/>
    <property type="match status" value="1"/>
</dbReference>
<dbReference type="Pfam" id="PF00106">
    <property type="entry name" value="adh_short"/>
    <property type="match status" value="1"/>
</dbReference>
<evidence type="ECO:0000256" key="1">
    <source>
        <dbReference type="ARBA" id="ARBA00006484"/>
    </source>
</evidence>
<evidence type="ECO:0000313" key="2">
    <source>
        <dbReference type="EMBL" id="KAF2845225.1"/>
    </source>
</evidence>
<evidence type="ECO:0000313" key="3">
    <source>
        <dbReference type="Proteomes" id="UP000799423"/>
    </source>
</evidence>
<dbReference type="InterPro" id="IPR051468">
    <property type="entry name" value="Fungal_SecMetab_SDRs"/>
</dbReference>
<organism evidence="2 3">
    <name type="scientific">Plenodomus tracheiphilus IPT5</name>
    <dbReference type="NCBI Taxonomy" id="1408161"/>
    <lineage>
        <taxon>Eukaryota</taxon>
        <taxon>Fungi</taxon>
        <taxon>Dikarya</taxon>
        <taxon>Ascomycota</taxon>
        <taxon>Pezizomycotina</taxon>
        <taxon>Dothideomycetes</taxon>
        <taxon>Pleosporomycetidae</taxon>
        <taxon>Pleosporales</taxon>
        <taxon>Pleosporineae</taxon>
        <taxon>Leptosphaeriaceae</taxon>
        <taxon>Plenodomus</taxon>
    </lineage>
</organism>
<dbReference type="InterPro" id="IPR002347">
    <property type="entry name" value="SDR_fam"/>
</dbReference>
<dbReference type="OrthoDB" id="7289984at2759"/>
<dbReference type="PRINTS" id="PR00081">
    <property type="entry name" value="GDHRDH"/>
</dbReference>
<protein>
    <submittedName>
        <fullName evidence="2">NAD(P)-binding protein</fullName>
    </submittedName>
</protein>
<dbReference type="GO" id="GO:0005737">
    <property type="term" value="C:cytoplasm"/>
    <property type="evidence" value="ECO:0007669"/>
    <property type="project" value="TreeGrafter"/>
</dbReference>